<evidence type="ECO:0000313" key="2">
    <source>
        <dbReference type="EMBL" id="MDJ1483572.1"/>
    </source>
</evidence>
<comment type="caution">
    <text evidence="2">The sequence shown here is derived from an EMBL/GenBank/DDBJ whole genome shotgun (WGS) entry which is preliminary data.</text>
</comment>
<sequence length="225" mass="25140">MKKILFSFIAFLGVFVCTYAQVEVRYGIRGGMNLSSWQGETMQSISDLLGATDGAVTTQSRVGFHAGGYAAIKLSDYFTLEPGLQYSLKGTELTGRLNGNSQVIDFLNVNTTFRVQSHYIEMPILAKVYLAEGFHLFAGPQVSYLVDNKVHVRASVLGISAFNRTLDINNGFQKWDFSGVAGIGYRFVNGVNIMAAYDYGFQRLDENKRFNTYNRTIKFSVGYEF</sequence>
<proteinExistence type="predicted"/>
<gene>
    <name evidence="2" type="ORF">QNI16_23945</name>
</gene>
<evidence type="ECO:0000313" key="3">
    <source>
        <dbReference type="Proteomes" id="UP001241110"/>
    </source>
</evidence>
<evidence type="ECO:0000259" key="1">
    <source>
        <dbReference type="Pfam" id="PF13568"/>
    </source>
</evidence>
<dbReference type="Proteomes" id="UP001241110">
    <property type="component" value="Unassembled WGS sequence"/>
</dbReference>
<dbReference type="Pfam" id="PF13568">
    <property type="entry name" value="OMP_b-brl_2"/>
    <property type="match status" value="1"/>
</dbReference>
<dbReference type="RefSeq" id="WP_313983614.1">
    <property type="nucleotide sequence ID" value="NZ_JASJOR010000048.1"/>
</dbReference>
<accession>A0AAE3U9D6</accession>
<protein>
    <submittedName>
        <fullName evidence="2">Porin family protein</fullName>
    </submittedName>
</protein>
<dbReference type="EMBL" id="JASJOS010000011">
    <property type="protein sequence ID" value="MDJ1483572.1"/>
    <property type="molecule type" value="Genomic_DNA"/>
</dbReference>
<organism evidence="2 3">
    <name type="scientific">Xanthocytophaga flava</name>
    <dbReference type="NCBI Taxonomy" id="3048013"/>
    <lineage>
        <taxon>Bacteria</taxon>
        <taxon>Pseudomonadati</taxon>
        <taxon>Bacteroidota</taxon>
        <taxon>Cytophagia</taxon>
        <taxon>Cytophagales</taxon>
        <taxon>Rhodocytophagaceae</taxon>
        <taxon>Xanthocytophaga</taxon>
    </lineage>
</organism>
<reference evidence="2" key="1">
    <citation type="submission" date="2023-05" db="EMBL/GenBank/DDBJ databases">
        <authorList>
            <person name="Zhang X."/>
        </authorList>
    </citation>
    <scope>NUCLEOTIDE SEQUENCE</scope>
    <source>
        <strain evidence="2">YF14B1</strain>
    </source>
</reference>
<name>A0AAE3U9D6_9BACT</name>
<feature type="domain" description="Outer membrane protein beta-barrel" evidence="1">
    <location>
        <begin position="20"/>
        <end position="204"/>
    </location>
</feature>
<dbReference type="InterPro" id="IPR025665">
    <property type="entry name" value="Beta-barrel_OMP_2"/>
</dbReference>
<dbReference type="AlphaFoldDB" id="A0AAE3U9D6"/>